<dbReference type="GO" id="GO:0003700">
    <property type="term" value="F:DNA-binding transcription factor activity"/>
    <property type="evidence" value="ECO:0007669"/>
    <property type="project" value="InterPro"/>
</dbReference>
<dbReference type="InterPro" id="IPR009057">
    <property type="entry name" value="Homeodomain-like_sf"/>
</dbReference>
<dbReference type="PANTHER" id="PTHR47894">
    <property type="entry name" value="HTH-TYPE TRANSCRIPTIONAL REGULATOR GADX"/>
    <property type="match status" value="1"/>
</dbReference>
<dbReference type="InterPro" id="IPR018060">
    <property type="entry name" value="HTH_AraC"/>
</dbReference>
<evidence type="ECO:0000256" key="4">
    <source>
        <dbReference type="SAM" id="MobiDB-lite"/>
    </source>
</evidence>
<gene>
    <name evidence="6" type="ORF">GGQ55_003255</name>
</gene>
<dbReference type="InterPro" id="IPR032687">
    <property type="entry name" value="AraC-type_N"/>
</dbReference>
<evidence type="ECO:0000256" key="3">
    <source>
        <dbReference type="ARBA" id="ARBA00023163"/>
    </source>
</evidence>
<evidence type="ECO:0000313" key="6">
    <source>
        <dbReference type="EMBL" id="NYJ06977.1"/>
    </source>
</evidence>
<dbReference type="AlphaFoldDB" id="A0A853CHM3"/>
<dbReference type="Pfam" id="PF12833">
    <property type="entry name" value="HTH_18"/>
    <property type="match status" value="1"/>
</dbReference>
<accession>A0A853CHM3</accession>
<keyword evidence="7" id="KW-1185">Reference proteome</keyword>
<dbReference type="GO" id="GO:0005829">
    <property type="term" value="C:cytosol"/>
    <property type="evidence" value="ECO:0007669"/>
    <property type="project" value="TreeGrafter"/>
</dbReference>
<proteinExistence type="predicted"/>
<keyword evidence="1" id="KW-0805">Transcription regulation</keyword>
<dbReference type="Proteomes" id="UP000541969">
    <property type="component" value="Unassembled WGS sequence"/>
</dbReference>
<feature type="compositionally biased region" description="Low complexity" evidence="4">
    <location>
        <begin position="359"/>
        <end position="369"/>
    </location>
</feature>
<dbReference type="SMART" id="SM00342">
    <property type="entry name" value="HTH_ARAC"/>
    <property type="match status" value="1"/>
</dbReference>
<dbReference type="EMBL" id="JACBZT010000001">
    <property type="protein sequence ID" value="NYJ06977.1"/>
    <property type="molecule type" value="Genomic_DNA"/>
</dbReference>
<dbReference type="PROSITE" id="PS01124">
    <property type="entry name" value="HTH_ARAC_FAMILY_2"/>
    <property type="match status" value="1"/>
</dbReference>
<dbReference type="RefSeq" id="WP_179718473.1">
    <property type="nucleotide sequence ID" value="NZ_JACBZT010000001.1"/>
</dbReference>
<dbReference type="SUPFAM" id="SSF46689">
    <property type="entry name" value="Homeodomain-like"/>
    <property type="match status" value="1"/>
</dbReference>
<dbReference type="Gene3D" id="1.10.10.60">
    <property type="entry name" value="Homeodomain-like"/>
    <property type="match status" value="1"/>
</dbReference>
<evidence type="ECO:0000256" key="1">
    <source>
        <dbReference type="ARBA" id="ARBA00023015"/>
    </source>
</evidence>
<keyword evidence="3" id="KW-0804">Transcription</keyword>
<protein>
    <submittedName>
        <fullName evidence="6">AraC-like DNA-binding protein</fullName>
    </submittedName>
</protein>
<evidence type="ECO:0000256" key="2">
    <source>
        <dbReference type="ARBA" id="ARBA00023125"/>
    </source>
</evidence>
<reference evidence="6 7" key="1">
    <citation type="submission" date="2020-07" db="EMBL/GenBank/DDBJ databases">
        <title>Sequencing the genomes of 1000 actinobacteria strains.</title>
        <authorList>
            <person name="Klenk H.-P."/>
        </authorList>
    </citation>
    <scope>NUCLEOTIDE SEQUENCE [LARGE SCALE GENOMIC DNA]</scope>
    <source>
        <strain evidence="6 7">DSM 104001</strain>
    </source>
</reference>
<feature type="region of interest" description="Disordered" evidence="4">
    <location>
        <begin position="332"/>
        <end position="369"/>
    </location>
</feature>
<evidence type="ECO:0000313" key="7">
    <source>
        <dbReference type="Proteomes" id="UP000541969"/>
    </source>
</evidence>
<feature type="domain" description="HTH araC/xylS-type" evidence="5">
    <location>
        <begin position="249"/>
        <end position="331"/>
    </location>
</feature>
<name>A0A853CHM3_9ACTN</name>
<organism evidence="6 7">
    <name type="scientific">Petropleomorpha daqingensis</name>
    <dbReference type="NCBI Taxonomy" id="2026353"/>
    <lineage>
        <taxon>Bacteria</taxon>
        <taxon>Bacillati</taxon>
        <taxon>Actinomycetota</taxon>
        <taxon>Actinomycetes</taxon>
        <taxon>Geodermatophilales</taxon>
        <taxon>Geodermatophilaceae</taxon>
        <taxon>Petropleomorpha</taxon>
    </lineage>
</organism>
<sequence length="369" mass="40339">MRQFARTASLTGYAELCRSLGLDPAQLMASVGLDVADLDVPDRWVPAGPMARLLELSARKSGCDDFALRLSERRGLGSLGPLSVVLREEPDLRGVLDLLSRYAHAYTGVLHLRVTEEDRWATVDIRLEFGEAVPTRQVQDLVIGNLVGIIRILIRPTWVPTTAHFAHEAPAQPGTFRRLLGANVHFGAEFTGFILDSVDLDALVVTADASVRPYTRQLLLSLVLPPEQATQSAGASRVVELLLPLGRCSLEEVARHLGMRPRMLQQQLAAEGQNFSSVVHGTRGRLAEHYLSIDRFSLTEISLLLGFAAPSAFSRWFRQQFDLSPTAWRDATRSSPRADVAVGPIRIPQARRSSGGGIPSRRGSAAADD</sequence>
<dbReference type="Pfam" id="PF12625">
    <property type="entry name" value="Arabinose_bd"/>
    <property type="match status" value="1"/>
</dbReference>
<keyword evidence="2 6" id="KW-0238">DNA-binding</keyword>
<evidence type="ECO:0000259" key="5">
    <source>
        <dbReference type="PROSITE" id="PS01124"/>
    </source>
</evidence>
<comment type="caution">
    <text evidence="6">The sequence shown here is derived from an EMBL/GenBank/DDBJ whole genome shotgun (WGS) entry which is preliminary data.</text>
</comment>
<dbReference type="PANTHER" id="PTHR47894:SF4">
    <property type="entry name" value="HTH-TYPE TRANSCRIPTIONAL REGULATOR GADX"/>
    <property type="match status" value="1"/>
</dbReference>
<dbReference type="GO" id="GO:0000976">
    <property type="term" value="F:transcription cis-regulatory region binding"/>
    <property type="evidence" value="ECO:0007669"/>
    <property type="project" value="TreeGrafter"/>
</dbReference>